<evidence type="ECO:0000313" key="3">
    <source>
        <dbReference type="Proteomes" id="UP000500801"/>
    </source>
</evidence>
<sequence length="130" mass="13949">MKYVSGGVLCVTSIILLSGMAVAKDKNIYDGNTYVINESGYCAVIYSKGGGNLSGDFKGGENLPRIYIKDDSGESVVGKHPIYVDIDFYVPDSKDGNIGNNPCRGDLYMKGKKHLKLDGPAVAITSTVQY</sequence>
<organism evidence="2 3">
    <name type="scientific">Dickeya zeae</name>
    <dbReference type="NCBI Taxonomy" id="204042"/>
    <lineage>
        <taxon>Bacteria</taxon>
        <taxon>Pseudomonadati</taxon>
        <taxon>Pseudomonadota</taxon>
        <taxon>Gammaproteobacteria</taxon>
        <taxon>Enterobacterales</taxon>
        <taxon>Pectobacteriaceae</taxon>
        <taxon>Dickeya</taxon>
    </lineage>
</organism>
<name>A0AAE6Z037_9GAMM</name>
<protein>
    <submittedName>
        <fullName evidence="2">Uncharacterized protein</fullName>
    </submittedName>
</protein>
<dbReference type="RefSeq" id="WP_168362755.1">
    <property type="nucleotide sequence ID" value="NZ_CP033622.1"/>
</dbReference>
<dbReference type="AlphaFoldDB" id="A0AAE6Z037"/>
<feature type="chain" id="PRO_5042284230" evidence="1">
    <location>
        <begin position="24"/>
        <end position="130"/>
    </location>
</feature>
<evidence type="ECO:0000313" key="2">
    <source>
        <dbReference type="EMBL" id="QIZ51522.1"/>
    </source>
</evidence>
<keyword evidence="1" id="KW-0732">Signal</keyword>
<dbReference type="EMBL" id="CP033622">
    <property type="protein sequence ID" value="QIZ51522.1"/>
    <property type="molecule type" value="Genomic_DNA"/>
</dbReference>
<gene>
    <name evidence="2" type="ORF">DWG24_12480</name>
</gene>
<feature type="signal peptide" evidence="1">
    <location>
        <begin position="1"/>
        <end position="23"/>
    </location>
</feature>
<accession>A0AAE6Z037</accession>
<dbReference type="Proteomes" id="UP000500801">
    <property type="component" value="Chromosome"/>
</dbReference>
<evidence type="ECO:0000256" key="1">
    <source>
        <dbReference type="SAM" id="SignalP"/>
    </source>
</evidence>
<proteinExistence type="predicted"/>
<reference evidence="2 3" key="1">
    <citation type="submission" date="2018-11" db="EMBL/GenBank/DDBJ databases">
        <title>Complete genome sequence of Dickeya zeae strain CE1 infecting Canna edulis Ker-Gawl. in China.</title>
        <authorList>
            <person name="Zhang J."/>
            <person name="Lin B."/>
            <person name="Shen H."/>
            <person name="Jiang S."/>
            <person name="Pu X."/>
            <person name="Sun D."/>
        </authorList>
    </citation>
    <scope>NUCLEOTIDE SEQUENCE [LARGE SCALE GENOMIC DNA]</scope>
    <source>
        <strain evidence="2 3">CE1</strain>
    </source>
</reference>